<keyword evidence="1" id="KW-0732">Signal</keyword>
<evidence type="ECO:0000313" key="3">
    <source>
        <dbReference type="Proteomes" id="UP000018211"/>
    </source>
</evidence>
<dbReference type="RefSeq" id="WP_022613178.1">
    <property type="nucleotide sequence ID" value="NZ_LK391965.1"/>
</dbReference>
<accession>A0AAV2VW52</accession>
<gene>
    <name evidence="2" type="ORF">VIBNISOn1_650007</name>
</gene>
<proteinExistence type="predicted"/>
<evidence type="ECO:0000313" key="2">
    <source>
        <dbReference type="EMBL" id="CCO48833.1"/>
    </source>
</evidence>
<dbReference type="EMBL" id="CAOF01000159">
    <property type="protein sequence ID" value="CCO48833.1"/>
    <property type="molecule type" value="Genomic_DNA"/>
</dbReference>
<dbReference type="AlphaFoldDB" id="A0AAV2VW52"/>
<evidence type="ECO:0008006" key="4">
    <source>
        <dbReference type="Google" id="ProtNLM"/>
    </source>
</evidence>
<comment type="caution">
    <text evidence="2">The sequence shown here is derived from an EMBL/GenBank/DDBJ whole genome shotgun (WGS) entry which is preliminary data.</text>
</comment>
<organism evidence="2 3">
    <name type="scientific">Vibrio nigripulchritudo SOn1</name>
    <dbReference type="NCBI Taxonomy" id="1238450"/>
    <lineage>
        <taxon>Bacteria</taxon>
        <taxon>Pseudomonadati</taxon>
        <taxon>Pseudomonadota</taxon>
        <taxon>Gammaproteobacteria</taxon>
        <taxon>Vibrionales</taxon>
        <taxon>Vibrionaceae</taxon>
        <taxon>Vibrio</taxon>
    </lineage>
</organism>
<feature type="chain" id="PRO_5043371318" description="Secreted protein" evidence="1">
    <location>
        <begin position="23"/>
        <end position="208"/>
    </location>
</feature>
<evidence type="ECO:0000256" key="1">
    <source>
        <dbReference type="SAM" id="SignalP"/>
    </source>
</evidence>
<dbReference type="Proteomes" id="UP000018211">
    <property type="component" value="Unassembled WGS sequence"/>
</dbReference>
<protein>
    <recommendedName>
        <fullName evidence="4">Secreted protein</fullName>
    </recommendedName>
</protein>
<feature type="signal peptide" evidence="1">
    <location>
        <begin position="1"/>
        <end position="22"/>
    </location>
</feature>
<name>A0AAV2VW52_9VIBR</name>
<sequence length="208" mass="22698">MSNYALKTTLAASIILSLGVNAGESNIDSSAFESQILYPSYEKELNSGFIETENLDSIDSISGSTGWSAMNGNGTDWYGTNGGITKLYGAGGDRSVEQYYSRSYGEVPWYWATTATVHVQMDGQGSGNYRCPSNHIVTELYYYDGGDDSIEAFRCRAMRSHSTYSESSLIFIPYSGTASCPSGKYITGLRYKDTGDDYVEAILCSSVR</sequence>
<reference evidence="2 3" key="1">
    <citation type="journal article" date="2013" name="ISME J.">
        <title>Comparative genomics of pathogenic lineages of Vibrio nigripulchritudo identifies virulence-associated traits.</title>
        <authorList>
            <person name="Goudenege D."/>
            <person name="Labreuche Y."/>
            <person name="Krin E."/>
            <person name="Ansquer D."/>
            <person name="Mangenot S."/>
            <person name="Calteau A."/>
            <person name="Medigue C."/>
            <person name="Mazel D."/>
            <person name="Polz M.F."/>
            <person name="Le Roux F."/>
        </authorList>
    </citation>
    <scope>NUCLEOTIDE SEQUENCE [LARGE SCALE GENOMIC DNA]</scope>
    <source>
        <strain evidence="2 3">SOn1</strain>
    </source>
</reference>